<sequence>MTKELNKFDKVTNYTIFIVLIITIFVIT</sequence>
<keyword evidence="3" id="KW-1185">Reference proteome</keyword>
<accession>A0A7R9MMC5</accession>
<dbReference type="Proteomes" id="UP000728032">
    <property type="component" value="Unassembled WGS sequence"/>
</dbReference>
<reference evidence="2" key="1">
    <citation type="submission" date="2020-11" db="EMBL/GenBank/DDBJ databases">
        <authorList>
            <person name="Tran Van P."/>
        </authorList>
    </citation>
    <scope>NUCLEOTIDE SEQUENCE</scope>
</reference>
<name>A0A7R9MMC5_9ACAR</name>
<dbReference type="EMBL" id="CAJPVJ010028153">
    <property type="protein sequence ID" value="CAG2179652.1"/>
    <property type="molecule type" value="Genomic_DNA"/>
</dbReference>
<keyword evidence="1" id="KW-1133">Transmembrane helix</keyword>
<keyword evidence="1" id="KW-0812">Transmembrane</keyword>
<evidence type="ECO:0000256" key="1">
    <source>
        <dbReference type="SAM" id="Phobius"/>
    </source>
</evidence>
<dbReference type="AlphaFoldDB" id="A0A7R9MMC5"/>
<protein>
    <submittedName>
        <fullName evidence="2">Uncharacterized protein</fullName>
    </submittedName>
</protein>
<proteinExistence type="predicted"/>
<gene>
    <name evidence="2" type="ORF">ONB1V03_LOCUS19076</name>
</gene>
<organism evidence="2">
    <name type="scientific">Oppiella nova</name>
    <dbReference type="NCBI Taxonomy" id="334625"/>
    <lineage>
        <taxon>Eukaryota</taxon>
        <taxon>Metazoa</taxon>
        <taxon>Ecdysozoa</taxon>
        <taxon>Arthropoda</taxon>
        <taxon>Chelicerata</taxon>
        <taxon>Arachnida</taxon>
        <taxon>Acari</taxon>
        <taxon>Acariformes</taxon>
        <taxon>Sarcoptiformes</taxon>
        <taxon>Oribatida</taxon>
        <taxon>Brachypylina</taxon>
        <taxon>Oppioidea</taxon>
        <taxon>Oppiidae</taxon>
        <taxon>Oppiella</taxon>
    </lineage>
</organism>
<evidence type="ECO:0000313" key="3">
    <source>
        <dbReference type="Proteomes" id="UP000728032"/>
    </source>
</evidence>
<feature type="transmembrane region" description="Helical" evidence="1">
    <location>
        <begin position="12"/>
        <end position="27"/>
    </location>
</feature>
<evidence type="ECO:0000313" key="2">
    <source>
        <dbReference type="EMBL" id="CAD7662516.1"/>
    </source>
</evidence>
<keyword evidence="1" id="KW-0472">Membrane</keyword>
<dbReference type="EMBL" id="OC942978">
    <property type="protein sequence ID" value="CAD7662516.1"/>
    <property type="molecule type" value="Genomic_DNA"/>
</dbReference>